<dbReference type="Gene3D" id="3.10.450.50">
    <property type="match status" value="1"/>
</dbReference>
<accession>A0ABN2WLY0</accession>
<feature type="domain" description="SnoaL-like" evidence="1">
    <location>
        <begin position="7"/>
        <end position="120"/>
    </location>
</feature>
<sequence>MSDTTAVRELLDTYAKALNTSDAALAASLYAPDGVFMPYQAPTAAGPQQLLEAYRQIFEQIQLDVEFTIEDLTVDGGTAHAVTGSAGRVTVHADGSRAPERNRELFVFVRTDEGWRIARYMFNKTAPASAGS</sequence>
<comment type="caution">
    <text evidence="2">The sequence shown here is derived from an EMBL/GenBank/DDBJ whole genome shotgun (WGS) entry which is preliminary data.</text>
</comment>
<organism evidence="2 3">
    <name type="scientific">Kitasatospora saccharophila</name>
    <dbReference type="NCBI Taxonomy" id="407973"/>
    <lineage>
        <taxon>Bacteria</taxon>
        <taxon>Bacillati</taxon>
        <taxon>Actinomycetota</taxon>
        <taxon>Actinomycetes</taxon>
        <taxon>Kitasatosporales</taxon>
        <taxon>Streptomycetaceae</taxon>
        <taxon>Kitasatospora</taxon>
    </lineage>
</organism>
<dbReference type="EMBL" id="BAAANS010000010">
    <property type="protein sequence ID" value="GAA2093760.1"/>
    <property type="molecule type" value="Genomic_DNA"/>
</dbReference>
<gene>
    <name evidence="2" type="ORF">GCM10009759_20740</name>
</gene>
<dbReference type="CDD" id="cd00531">
    <property type="entry name" value="NTF2_like"/>
    <property type="match status" value="1"/>
</dbReference>
<dbReference type="NCBIfam" id="TIGR02246">
    <property type="entry name" value="SgcJ/EcaC family oxidoreductase"/>
    <property type="match status" value="1"/>
</dbReference>
<dbReference type="SUPFAM" id="SSF54427">
    <property type="entry name" value="NTF2-like"/>
    <property type="match status" value="1"/>
</dbReference>
<name>A0ABN2WLY0_9ACTN</name>
<protein>
    <recommendedName>
        <fullName evidence="1">SnoaL-like domain-containing protein</fullName>
    </recommendedName>
</protein>
<dbReference type="Proteomes" id="UP001500897">
    <property type="component" value="Unassembled WGS sequence"/>
</dbReference>
<evidence type="ECO:0000259" key="1">
    <source>
        <dbReference type="Pfam" id="PF13474"/>
    </source>
</evidence>
<evidence type="ECO:0000313" key="2">
    <source>
        <dbReference type="EMBL" id="GAA2093760.1"/>
    </source>
</evidence>
<dbReference type="Pfam" id="PF13474">
    <property type="entry name" value="SnoaL_3"/>
    <property type="match status" value="1"/>
</dbReference>
<reference evidence="3" key="1">
    <citation type="journal article" date="2019" name="Int. J. Syst. Evol. Microbiol.">
        <title>The Global Catalogue of Microorganisms (GCM) 10K type strain sequencing project: providing services to taxonomists for standard genome sequencing and annotation.</title>
        <authorList>
            <consortium name="The Broad Institute Genomics Platform"/>
            <consortium name="The Broad Institute Genome Sequencing Center for Infectious Disease"/>
            <person name="Wu L."/>
            <person name="Ma J."/>
        </authorList>
    </citation>
    <scope>NUCLEOTIDE SEQUENCE [LARGE SCALE GENOMIC DNA]</scope>
    <source>
        <strain evidence="3">JCM 14559</strain>
    </source>
</reference>
<evidence type="ECO:0000313" key="3">
    <source>
        <dbReference type="Proteomes" id="UP001500897"/>
    </source>
</evidence>
<dbReference type="InterPro" id="IPR037401">
    <property type="entry name" value="SnoaL-like"/>
</dbReference>
<proteinExistence type="predicted"/>
<dbReference type="InterPro" id="IPR032710">
    <property type="entry name" value="NTF2-like_dom_sf"/>
</dbReference>
<dbReference type="InterPro" id="IPR011944">
    <property type="entry name" value="Steroid_delta5-4_isomerase"/>
</dbReference>
<dbReference type="RefSeq" id="WP_344551657.1">
    <property type="nucleotide sequence ID" value="NZ_BAAANS010000010.1"/>
</dbReference>
<keyword evidence="3" id="KW-1185">Reference proteome</keyword>